<evidence type="ECO:0000259" key="2">
    <source>
        <dbReference type="PROSITE" id="PS52045"/>
    </source>
</evidence>
<feature type="domain" description="Neprosin PEP catalytic" evidence="2">
    <location>
        <begin position="120"/>
        <end position="373"/>
    </location>
</feature>
<dbReference type="AlphaFoldDB" id="A0ABD1BEM4"/>
<dbReference type="PROSITE" id="PS52045">
    <property type="entry name" value="NEPROSIN_PEP_CD"/>
    <property type="match status" value="1"/>
</dbReference>
<dbReference type="PANTHER" id="PTHR31589">
    <property type="entry name" value="PROTEIN, PUTATIVE (DUF239)-RELATED-RELATED"/>
    <property type="match status" value="1"/>
</dbReference>
<organism evidence="3 4">
    <name type="scientific">Cardamine amara subsp. amara</name>
    <dbReference type="NCBI Taxonomy" id="228776"/>
    <lineage>
        <taxon>Eukaryota</taxon>
        <taxon>Viridiplantae</taxon>
        <taxon>Streptophyta</taxon>
        <taxon>Embryophyta</taxon>
        <taxon>Tracheophyta</taxon>
        <taxon>Spermatophyta</taxon>
        <taxon>Magnoliopsida</taxon>
        <taxon>eudicotyledons</taxon>
        <taxon>Gunneridae</taxon>
        <taxon>Pentapetalae</taxon>
        <taxon>rosids</taxon>
        <taxon>malvids</taxon>
        <taxon>Brassicales</taxon>
        <taxon>Brassicaceae</taxon>
        <taxon>Cardamineae</taxon>
        <taxon>Cardamine</taxon>
    </lineage>
</organism>
<feature type="chain" id="PRO_5044848517" evidence="1">
    <location>
        <begin position="26"/>
        <end position="374"/>
    </location>
</feature>
<sequence length="374" mass="41134">MSTGIVMALVMNLLHLLFLAVLVHSDQNMAPLRSFKLSENVTYDCLDIYKQPGLDHPLLKNHTIQMKPSVSRPELNNQFGKNKTYKKKMGCPDGTVPILRSSEEYISNAQLFAEKYFHPLSSDSPGTHIAGVRSSNGSYRGILAWFDGFPLNIERDQASYSQVYIGSGLDNQVNFIQTGYMINPGVFGDGRLWTYGFWKGKDGKGCYNTACPGFVQVSRDVPIGKPAGPGVPDWTRCSIHQDKGTGNWWLTQQVSDKAYIDIGYWPKELFNLISNGANMVGVGGVVQASHSGPSPPMGNGNFPNGDRMGSAIIINIDVLDSNYEQRRMDSFPIEKLVDSPNCYGLGIGKVKPFHRTHLGFFFNYGGPGGNSCGV</sequence>
<keyword evidence="4" id="KW-1185">Reference proteome</keyword>
<feature type="signal peptide" evidence="1">
    <location>
        <begin position="1"/>
        <end position="25"/>
    </location>
</feature>
<accession>A0ABD1BEM4</accession>
<name>A0ABD1BEM4_CARAN</name>
<dbReference type="Pfam" id="PF03080">
    <property type="entry name" value="Neprosin"/>
    <property type="match status" value="1"/>
</dbReference>
<dbReference type="InterPro" id="IPR053168">
    <property type="entry name" value="Glutamic_endopeptidase"/>
</dbReference>
<evidence type="ECO:0000313" key="4">
    <source>
        <dbReference type="Proteomes" id="UP001558713"/>
    </source>
</evidence>
<protein>
    <submittedName>
        <fullName evidence="3">Protein neprosin</fullName>
    </submittedName>
</protein>
<keyword evidence="1" id="KW-0732">Signal</keyword>
<proteinExistence type="predicted"/>
<dbReference type="InterPro" id="IPR004314">
    <property type="entry name" value="Neprosin"/>
</dbReference>
<dbReference type="Pfam" id="PF14365">
    <property type="entry name" value="Neprosin_AP"/>
    <property type="match status" value="1"/>
</dbReference>
<gene>
    <name evidence="3" type="ORF">V5N11_021200</name>
</gene>
<dbReference type="Proteomes" id="UP001558713">
    <property type="component" value="Unassembled WGS sequence"/>
</dbReference>
<dbReference type="EMBL" id="JBANAX010000362">
    <property type="protein sequence ID" value="KAL1212640.1"/>
    <property type="molecule type" value="Genomic_DNA"/>
</dbReference>
<dbReference type="PANTHER" id="PTHR31589:SF60">
    <property type="entry name" value="NEPROSIN DOMAIN-CONTAINING PROTEIN-RELATED"/>
    <property type="match status" value="1"/>
</dbReference>
<evidence type="ECO:0000313" key="3">
    <source>
        <dbReference type="EMBL" id="KAL1212640.1"/>
    </source>
</evidence>
<evidence type="ECO:0000256" key="1">
    <source>
        <dbReference type="SAM" id="SignalP"/>
    </source>
</evidence>
<dbReference type="InterPro" id="IPR025521">
    <property type="entry name" value="Neprosin_propep"/>
</dbReference>
<comment type="caution">
    <text evidence="3">The sequence shown here is derived from an EMBL/GenBank/DDBJ whole genome shotgun (WGS) entry which is preliminary data.</text>
</comment>
<reference evidence="3 4" key="1">
    <citation type="submission" date="2024-04" db="EMBL/GenBank/DDBJ databases">
        <title>Genome assembly C_amara_ONT_v2.</title>
        <authorList>
            <person name="Yant L."/>
            <person name="Moore C."/>
            <person name="Slenker M."/>
        </authorList>
    </citation>
    <scope>NUCLEOTIDE SEQUENCE [LARGE SCALE GENOMIC DNA]</scope>
    <source>
        <tissue evidence="3">Leaf</tissue>
    </source>
</reference>